<keyword evidence="3" id="KW-1185">Reference proteome</keyword>
<evidence type="ECO:0000313" key="3">
    <source>
        <dbReference type="Proteomes" id="UP000193067"/>
    </source>
</evidence>
<reference evidence="2 3" key="1">
    <citation type="journal article" date="2015" name="Biotechnol. Biofuels">
        <title>Enhanced degradation of softwood versus hardwood by the white-rot fungus Pycnoporus coccineus.</title>
        <authorList>
            <person name="Couturier M."/>
            <person name="Navarro D."/>
            <person name="Chevret D."/>
            <person name="Henrissat B."/>
            <person name="Piumi F."/>
            <person name="Ruiz-Duenas F.J."/>
            <person name="Martinez A.T."/>
            <person name="Grigoriev I.V."/>
            <person name="Riley R."/>
            <person name="Lipzen A."/>
            <person name="Berrin J.G."/>
            <person name="Master E.R."/>
            <person name="Rosso M.N."/>
        </authorList>
    </citation>
    <scope>NUCLEOTIDE SEQUENCE [LARGE SCALE GENOMIC DNA]</scope>
    <source>
        <strain evidence="2 3">BRFM310</strain>
    </source>
</reference>
<evidence type="ECO:0000256" key="1">
    <source>
        <dbReference type="SAM" id="MobiDB-lite"/>
    </source>
</evidence>
<evidence type="ECO:0000313" key="2">
    <source>
        <dbReference type="EMBL" id="OSD06398.1"/>
    </source>
</evidence>
<sequence length="331" mass="36405">MSLVAFYLWNYACLSAYCKNARSISAMPGLIVHCRLSNHHLDVRIRSGDIALPDHCVIDIQLTALGTIHLLLRPDVRDIPVSFAHTPSTALTINAYLTMAMTRRYYTLRTGASLHRRRWHRRLRKTHRRAACATIHTIRTNSGSRITDAESPTVNPESALRHTDCCSPIAACGSAEPVQPTGAHRGAPLLRSVNDSGMSVGALERLTGLEVGLHLSTLRDVRLRDVILISSMCLHGVHAPAAKLFASSKISPGDDPVEPPVHHPAQRPMHISPKCLDEHRCPEEDREDVSTETLPRGRISSSKQRHFPRRTSAPCSSGSMRRTSLRCGGGA</sequence>
<accession>A0A1Y2IZ67</accession>
<feature type="compositionally biased region" description="Polar residues" evidence="1">
    <location>
        <begin position="313"/>
        <end position="322"/>
    </location>
</feature>
<protein>
    <submittedName>
        <fullName evidence="2">Uncharacterized protein</fullName>
    </submittedName>
</protein>
<dbReference type="AlphaFoldDB" id="A0A1Y2IZ67"/>
<organism evidence="2 3">
    <name type="scientific">Trametes coccinea (strain BRFM310)</name>
    <name type="common">Pycnoporus coccineus</name>
    <dbReference type="NCBI Taxonomy" id="1353009"/>
    <lineage>
        <taxon>Eukaryota</taxon>
        <taxon>Fungi</taxon>
        <taxon>Dikarya</taxon>
        <taxon>Basidiomycota</taxon>
        <taxon>Agaricomycotina</taxon>
        <taxon>Agaricomycetes</taxon>
        <taxon>Polyporales</taxon>
        <taxon>Polyporaceae</taxon>
        <taxon>Trametes</taxon>
    </lineage>
</organism>
<proteinExistence type="predicted"/>
<name>A0A1Y2IZ67_TRAC3</name>
<dbReference type="Proteomes" id="UP000193067">
    <property type="component" value="Unassembled WGS sequence"/>
</dbReference>
<gene>
    <name evidence="2" type="ORF">PYCCODRAFT_928755</name>
</gene>
<feature type="region of interest" description="Disordered" evidence="1">
    <location>
        <begin position="250"/>
        <end position="331"/>
    </location>
</feature>
<dbReference type="EMBL" id="KZ084090">
    <property type="protein sequence ID" value="OSD06398.1"/>
    <property type="molecule type" value="Genomic_DNA"/>
</dbReference>